<dbReference type="InterPro" id="IPR002110">
    <property type="entry name" value="Ankyrin_rpt"/>
</dbReference>
<sequence length="365" mass="38358">VGGAGIVGSSIICSSCIACSHCGYSHQEKITILLRMLLIWAVAVASVLMLQFSDLNANPQASPSSDCSDILKPETCNTFVNRGICLEHGHIGCRKTCNFCTPPQGEDPAWCSGINAATQCIHKAISDECTILCTDKDDPDFCAFLDVASQCGFDAIASECRILCSASTTTTTTTTAPPTTTTTTTLTTTPTTTSTIPLTGPNMYNASWYGNTDFVKRALSAGVNPDWIRRNETNLPEHGWQETSLFPAAGNNHTQIVRALLEAGADANHSLGHRHGETAIYSASAKGNTQVVQLLIDAGARLNDVIANCGAGPLHSAAAKGHVMTAVLLIKNGANPNKDSCIGTPYTAAISAGHDELANIIASYN</sequence>
<dbReference type="AlphaFoldDB" id="A0AAV2PY47"/>
<dbReference type="PROSITE" id="PS50297">
    <property type="entry name" value="ANK_REP_REGION"/>
    <property type="match status" value="2"/>
</dbReference>
<keyword evidence="7" id="KW-1185">Reference proteome</keyword>
<keyword evidence="2 3" id="KW-0040">ANK repeat</keyword>
<feature type="region of interest" description="Disordered" evidence="4">
    <location>
        <begin position="173"/>
        <end position="192"/>
    </location>
</feature>
<gene>
    <name evidence="6" type="ORF">MNOR_LOCUS5444</name>
</gene>
<dbReference type="InterPro" id="IPR036770">
    <property type="entry name" value="Ankyrin_rpt-contain_sf"/>
</dbReference>
<dbReference type="Pfam" id="PF00023">
    <property type="entry name" value="Ank"/>
    <property type="match status" value="1"/>
</dbReference>
<reference evidence="6 7" key="1">
    <citation type="submission" date="2024-05" db="EMBL/GenBank/DDBJ databases">
        <authorList>
            <person name="Wallberg A."/>
        </authorList>
    </citation>
    <scope>NUCLEOTIDE SEQUENCE [LARGE SCALE GENOMIC DNA]</scope>
</reference>
<feature type="repeat" description="ANK" evidence="3">
    <location>
        <begin position="275"/>
        <end position="303"/>
    </location>
</feature>
<comment type="caution">
    <text evidence="6">The sequence shown here is derived from an EMBL/GenBank/DDBJ whole genome shotgun (WGS) entry which is preliminary data.</text>
</comment>
<keyword evidence="1" id="KW-0677">Repeat</keyword>
<evidence type="ECO:0000256" key="4">
    <source>
        <dbReference type="SAM" id="MobiDB-lite"/>
    </source>
</evidence>
<dbReference type="SUPFAM" id="SSF48403">
    <property type="entry name" value="Ankyrin repeat"/>
    <property type="match status" value="1"/>
</dbReference>
<dbReference type="PANTHER" id="PTHR24123">
    <property type="entry name" value="ANKYRIN REPEAT-CONTAINING"/>
    <property type="match status" value="1"/>
</dbReference>
<dbReference type="Gene3D" id="1.25.40.20">
    <property type="entry name" value="Ankyrin repeat-containing domain"/>
    <property type="match status" value="1"/>
</dbReference>
<keyword evidence="5" id="KW-0812">Transmembrane</keyword>
<dbReference type="PROSITE" id="PS50088">
    <property type="entry name" value="ANK_REPEAT"/>
    <property type="match status" value="2"/>
</dbReference>
<evidence type="ECO:0000256" key="3">
    <source>
        <dbReference type="PROSITE-ProRule" id="PRU00023"/>
    </source>
</evidence>
<dbReference type="EMBL" id="CAXKWB010002096">
    <property type="protein sequence ID" value="CAL4066197.1"/>
    <property type="molecule type" value="Genomic_DNA"/>
</dbReference>
<feature type="non-terminal residue" evidence="6">
    <location>
        <position position="1"/>
    </location>
</feature>
<keyword evidence="5" id="KW-0472">Membrane</keyword>
<evidence type="ECO:0000313" key="7">
    <source>
        <dbReference type="Proteomes" id="UP001497623"/>
    </source>
</evidence>
<feature type="transmembrane region" description="Helical" evidence="5">
    <location>
        <begin position="32"/>
        <end position="52"/>
    </location>
</feature>
<name>A0AAV2PY47_MEGNR</name>
<protein>
    <submittedName>
        <fullName evidence="6">Uncharacterized protein</fullName>
    </submittedName>
</protein>
<evidence type="ECO:0000256" key="2">
    <source>
        <dbReference type="ARBA" id="ARBA00023043"/>
    </source>
</evidence>
<proteinExistence type="predicted"/>
<dbReference type="Pfam" id="PF12796">
    <property type="entry name" value="Ank_2"/>
    <property type="match status" value="1"/>
</dbReference>
<dbReference type="Proteomes" id="UP001497623">
    <property type="component" value="Unassembled WGS sequence"/>
</dbReference>
<dbReference type="SMART" id="SM00248">
    <property type="entry name" value="ANK"/>
    <property type="match status" value="3"/>
</dbReference>
<evidence type="ECO:0000256" key="5">
    <source>
        <dbReference type="SAM" id="Phobius"/>
    </source>
</evidence>
<accession>A0AAV2PY47</accession>
<evidence type="ECO:0000256" key="1">
    <source>
        <dbReference type="ARBA" id="ARBA00022737"/>
    </source>
</evidence>
<evidence type="ECO:0000313" key="6">
    <source>
        <dbReference type="EMBL" id="CAL4066197.1"/>
    </source>
</evidence>
<feature type="repeat" description="ANK" evidence="3">
    <location>
        <begin position="309"/>
        <end position="341"/>
    </location>
</feature>
<keyword evidence="5" id="KW-1133">Transmembrane helix</keyword>
<organism evidence="6 7">
    <name type="scientific">Meganyctiphanes norvegica</name>
    <name type="common">Northern krill</name>
    <name type="synonym">Thysanopoda norvegica</name>
    <dbReference type="NCBI Taxonomy" id="48144"/>
    <lineage>
        <taxon>Eukaryota</taxon>
        <taxon>Metazoa</taxon>
        <taxon>Ecdysozoa</taxon>
        <taxon>Arthropoda</taxon>
        <taxon>Crustacea</taxon>
        <taxon>Multicrustacea</taxon>
        <taxon>Malacostraca</taxon>
        <taxon>Eumalacostraca</taxon>
        <taxon>Eucarida</taxon>
        <taxon>Euphausiacea</taxon>
        <taxon>Euphausiidae</taxon>
        <taxon>Meganyctiphanes</taxon>
    </lineage>
</organism>
<dbReference type="InterPro" id="IPR051165">
    <property type="entry name" value="Multifunctional_ANK_Repeat"/>
</dbReference>
<dbReference type="PANTHER" id="PTHR24123:SF33">
    <property type="entry name" value="PROTEIN HOS4"/>
    <property type="match status" value="1"/>
</dbReference>